<organism evidence="17 19">
    <name type="scientific">Medicago truncatula</name>
    <name type="common">Barrel medic</name>
    <name type="synonym">Medicago tribuloides</name>
    <dbReference type="NCBI Taxonomy" id="3880"/>
    <lineage>
        <taxon>Eukaryota</taxon>
        <taxon>Viridiplantae</taxon>
        <taxon>Streptophyta</taxon>
        <taxon>Embryophyta</taxon>
        <taxon>Tracheophyta</taxon>
        <taxon>Spermatophyta</taxon>
        <taxon>Magnoliopsida</taxon>
        <taxon>eudicotyledons</taxon>
        <taxon>Gunneridae</taxon>
        <taxon>Pentapetalae</taxon>
        <taxon>rosids</taxon>
        <taxon>fabids</taxon>
        <taxon>Fabales</taxon>
        <taxon>Fabaceae</taxon>
        <taxon>Papilionoideae</taxon>
        <taxon>50 kb inversion clade</taxon>
        <taxon>NPAAA clade</taxon>
        <taxon>Hologalegina</taxon>
        <taxon>IRL clade</taxon>
        <taxon>Trifolieae</taxon>
        <taxon>Medicago</taxon>
    </lineage>
</organism>
<dbReference type="InterPro" id="IPR041469">
    <property type="entry name" value="Subtilisin-like_FN3"/>
</dbReference>
<feature type="active site" description="Charge relay system" evidence="11 12">
    <location>
        <position position="149"/>
    </location>
</feature>
<dbReference type="KEGG" id="mtr:25501120"/>
<dbReference type="Pfam" id="PF05922">
    <property type="entry name" value="Inhibitor_I9"/>
    <property type="match status" value="1"/>
</dbReference>
<dbReference type="OrthoDB" id="10256524at2759"/>
<dbReference type="MEROPS" id="S08.A09"/>
<evidence type="ECO:0000256" key="5">
    <source>
        <dbReference type="ARBA" id="ARBA00022525"/>
    </source>
</evidence>
<dbReference type="InterPro" id="IPR023828">
    <property type="entry name" value="Peptidase_S8_Ser-AS"/>
</dbReference>
<dbReference type="Gene3D" id="3.50.30.30">
    <property type="match status" value="1"/>
</dbReference>
<dbReference type="EnsemblPlants" id="KEH19202">
    <property type="protein sequence ID" value="KEH19202"/>
    <property type="gene ID" value="MTR_8g042670"/>
</dbReference>
<dbReference type="InterPro" id="IPR037045">
    <property type="entry name" value="S8pro/Inhibitor_I9_sf"/>
</dbReference>
<dbReference type="Proteomes" id="UP000002051">
    <property type="component" value="Chromosome 8"/>
</dbReference>
<reference evidence="17 19" key="2">
    <citation type="journal article" date="2014" name="BMC Genomics">
        <title>An improved genome release (version Mt4.0) for the model legume Medicago truncatula.</title>
        <authorList>
            <person name="Tang H."/>
            <person name="Krishnakumar V."/>
            <person name="Bidwell S."/>
            <person name="Rosen B."/>
            <person name="Chan A."/>
            <person name="Zhou S."/>
            <person name="Gentzbittel L."/>
            <person name="Childs K.L."/>
            <person name="Yandell M."/>
            <person name="Gundlach H."/>
            <person name="Mayer K.F."/>
            <person name="Schwartz D.C."/>
            <person name="Town C.D."/>
        </authorList>
    </citation>
    <scope>GENOME REANNOTATION</scope>
    <source>
        <strain evidence="17">A17</strain>
        <strain evidence="18 19">cv. Jemalong A17</strain>
    </source>
</reference>
<name>A0A072TP65_MEDTR</name>
<dbReference type="GO" id="GO:0004252">
    <property type="term" value="F:serine-type endopeptidase activity"/>
    <property type="evidence" value="ECO:0000318"/>
    <property type="project" value="GO_Central"/>
</dbReference>
<feature type="signal peptide" evidence="13">
    <location>
        <begin position="1"/>
        <end position="22"/>
    </location>
</feature>
<dbReference type="InterPro" id="IPR034197">
    <property type="entry name" value="Peptidases_S8_3"/>
</dbReference>
<evidence type="ECO:0000259" key="14">
    <source>
        <dbReference type="Pfam" id="PF00082"/>
    </source>
</evidence>
<feature type="domain" description="Peptidase S8/S53" evidence="14">
    <location>
        <begin position="141"/>
        <end position="582"/>
    </location>
</feature>
<evidence type="ECO:0000256" key="13">
    <source>
        <dbReference type="SAM" id="SignalP"/>
    </source>
</evidence>
<evidence type="ECO:0000313" key="17">
    <source>
        <dbReference type="EMBL" id="KEH19202.1"/>
    </source>
</evidence>
<keyword evidence="9 12" id="KW-0720">Serine protease</keyword>
<feature type="chain" id="PRO_5014498851" evidence="13">
    <location>
        <begin position="23"/>
        <end position="760"/>
    </location>
</feature>
<evidence type="ECO:0000259" key="15">
    <source>
        <dbReference type="Pfam" id="PF05922"/>
    </source>
</evidence>
<evidence type="ECO:0000256" key="11">
    <source>
        <dbReference type="PIRSR" id="PIRSR615500-1"/>
    </source>
</evidence>
<reference evidence="18" key="3">
    <citation type="submission" date="2015-04" db="UniProtKB">
        <authorList>
            <consortium name="EnsemblPlants"/>
        </authorList>
    </citation>
    <scope>IDENTIFICATION</scope>
    <source>
        <strain evidence="18">cv. Jemalong A17</strain>
    </source>
</reference>
<dbReference type="GO" id="GO:0006508">
    <property type="term" value="P:proteolysis"/>
    <property type="evidence" value="ECO:0007669"/>
    <property type="project" value="UniProtKB-KW"/>
</dbReference>
<dbReference type="PRINTS" id="PR00723">
    <property type="entry name" value="SUBTILISIN"/>
</dbReference>
<dbReference type="Gene3D" id="3.40.50.200">
    <property type="entry name" value="Peptidase S8/S53 domain"/>
    <property type="match status" value="1"/>
</dbReference>
<evidence type="ECO:0000256" key="7">
    <source>
        <dbReference type="ARBA" id="ARBA00022729"/>
    </source>
</evidence>
<dbReference type="ExpressionAtlas" id="A0A072TP65">
    <property type="expression patterns" value="differential"/>
</dbReference>
<reference evidence="17 19" key="1">
    <citation type="journal article" date="2011" name="Nature">
        <title>The Medicago genome provides insight into the evolution of rhizobial symbioses.</title>
        <authorList>
            <person name="Young N.D."/>
            <person name="Debelle F."/>
            <person name="Oldroyd G.E."/>
            <person name="Geurts R."/>
            <person name="Cannon S.B."/>
            <person name="Udvardi M.K."/>
            <person name="Benedito V.A."/>
            <person name="Mayer K.F."/>
            <person name="Gouzy J."/>
            <person name="Schoof H."/>
            <person name="Van de Peer Y."/>
            <person name="Proost S."/>
            <person name="Cook D.R."/>
            <person name="Meyers B.C."/>
            <person name="Spannagl M."/>
            <person name="Cheung F."/>
            <person name="De Mita S."/>
            <person name="Krishnakumar V."/>
            <person name="Gundlach H."/>
            <person name="Zhou S."/>
            <person name="Mudge J."/>
            <person name="Bharti A.K."/>
            <person name="Murray J.D."/>
            <person name="Naoumkina M.A."/>
            <person name="Rosen B."/>
            <person name="Silverstein K.A."/>
            <person name="Tang H."/>
            <person name="Rombauts S."/>
            <person name="Zhao P.X."/>
            <person name="Zhou P."/>
            <person name="Barbe V."/>
            <person name="Bardou P."/>
            <person name="Bechner M."/>
            <person name="Bellec A."/>
            <person name="Berger A."/>
            <person name="Berges H."/>
            <person name="Bidwell S."/>
            <person name="Bisseling T."/>
            <person name="Choisne N."/>
            <person name="Couloux A."/>
            <person name="Denny R."/>
            <person name="Deshpande S."/>
            <person name="Dai X."/>
            <person name="Doyle J.J."/>
            <person name="Dudez A.M."/>
            <person name="Farmer A.D."/>
            <person name="Fouteau S."/>
            <person name="Franken C."/>
            <person name="Gibelin C."/>
            <person name="Gish J."/>
            <person name="Goldstein S."/>
            <person name="Gonzalez A.J."/>
            <person name="Green P.J."/>
            <person name="Hallab A."/>
            <person name="Hartog M."/>
            <person name="Hua A."/>
            <person name="Humphray S.J."/>
            <person name="Jeong D.H."/>
            <person name="Jing Y."/>
            <person name="Jocker A."/>
            <person name="Kenton S.M."/>
            <person name="Kim D.J."/>
            <person name="Klee K."/>
            <person name="Lai H."/>
            <person name="Lang C."/>
            <person name="Lin S."/>
            <person name="Macmil S.L."/>
            <person name="Magdelenat G."/>
            <person name="Matthews L."/>
            <person name="McCorrison J."/>
            <person name="Monaghan E.L."/>
            <person name="Mun J.H."/>
            <person name="Najar F.Z."/>
            <person name="Nicholson C."/>
            <person name="Noirot C."/>
            <person name="O'Bleness M."/>
            <person name="Paule C.R."/>
            <person name="Poulain J."/>
            <person name="Prion F."/>
            <person name="Qin B."/>
            <person name="Qu C."/>
            <person name="Retzel E.F."/>
            <person name="Riddle C."/>
            <person name="Sallet E."/>
            <person name="Samain S."/>
            <person name="Samson N."/>
            <person name="Sanders I."/>
            <person name="Saurat O."/>
            <person name="Scarpelli C."/>
            <person name="Schiex T."/>
            <person name="Segurens B."/>
            <person name="Severin A.J."/>
            <person name="Sherrier D.J."/>
            <person name="Shi R."/>
            <person name="Sims S."/>
            <person name="Singer S.R."/>
            <person name="Sinharoy S."/>
            <person name="Sterck L."/>
            <person name="Viollet A."/>
            <person name="Wang B.B."/>
            <person name="Wang K."/>
            <person name="Wang M."/>
            <person name="Wang X."/>
            <person name="Warfsmann J."/>
            <person name="Weissenbach J."/>
            <person name="White D.D."/>
            <person name="White J.D."/>
            <person name="Wiley G.B."/>
            <person name="Wincker P."/>
            <person name="Xing Y."/>
            <person name="Yang L."/>
            <person name="Yao Z."/>
            <person name="Ying F."/>
            <person name="Zhai J."/>
            <person name="Zhou L."/>
            <person name="Zuber A."/>
            <person name="Denarie J."/>
            <person name="Dixon R.A."/>
            <person name="May G.D."/>
            <person name="Schwartz D.C."/>
            <person name="Rogers J."/>
            <person name="Quetier F."/>
            <person name="Town C.D."/>
            <person name="Roe B.A."/>
        </authorList>
    </citation>
    <scope>NUCLEOTIDE SEQUENCE [LARGE SCALE GENOMIC DNA]</scope>
    <source>
        <strain evidence="17">A17</strain>
        <strain evidence="18 19">cv. Jemalong A17</strain>
    </source>
</reference>
<feature type="domain" description="Subtilisin-like protease fibronectin type-III" evidence="16">
    <location>
        <begin position="660"/>
        <end position="757"/>
    </location>
</feature>
<dbReference type="GO" id="GO:0005576">
    <property type="term" value="C:extracellular region"/>
    <property type="evidence" value="ECO:0000318"/>
    <property type="project" value="GO_Central"/>
</dbReference>
<dbReference type="PANTHER" id="PTHR10795">
    <property type="entry name" value="PROPROTEIN CONVERTASE SUBTILISIN/KEXIN"/>
    <property type="match status" value="1"/>
</dbReference>
<accession>A0A072TP65</accession>
<comment type="subcellular location">
    <subcellularLocation>
        <location evidence="2">Secreted</location>
        <location evidence="2">Extracellular space</location>
        <location evidence="2">Apoplast</location>
    </subcellularLocation>
</comment>
<dbReference type="Pfam" id="PF00082">
    <property type="entry name" value="Peptidase_S8"/>
    <property type="match status" value="1"/>
</dbReference>
<keyword evidence="10" id="KW-0325">Glycoprotein</keyword>
<dbReference type="InterPro" id="IPR000209">
    <property type="entry name" value="Peptidase_S8/S53_dom"/>
</dbReference>
<evidence type="ECO:0000259" key="16">
    <source>
        <dbReference type="Pfam" id="PF17766"/>
    </source>
</evidence>
<feature type="domain" description="Inhibitor I9" evidence="15">
    <location>
        <begin position="35"/>
        <end position="114"/>
    </location>
</feature>
<dbReference type="PROSITE" id="PS51892">
    <property type="entry name" value="SUBTILASE"/>
    <property type="match status" value="1"/>
</dbReference>
<dbReference type="FunFam" id="3.50.30.30:FF:000005">
    <property type="entry name" value="subtilisin-like protease SBT1.5"/>
    <property type="match status" value="1"/>
</dbReference>
<dbReference type="InterPro" id="IPR010259">
    <property type="entry name" value="S8pro/Inhibitor_I9"/>
</dbReference>
<dbReference type="GO" id="GO:0009609">
    <property type="term" value="P:response to symbiotic bacterium"/>
    <property type="evidence" value="ECO:0007669"/>
    <property type="project" value="UniProtKB-ARBA"/>
</dbReference>
<evidence type="ECO:0000256" key="10">
    <source>
        <dbReference type="ARBA" id="ARBA00023180"/>
    </source>
</evidence>
<keyword evidence="5" id="KW-0964">Secreted</keyword>
<keyword evidence="4" id="KW-0052">Apoplast</keyword>
<keyword evidence="8 12" id="KW-0378">Hydrolase</keyword>
<dbReference type="AlphaFoldDB" id="A0A072TP65"/>
<dbReference type="STRING" id="3880.A0A072TP65"/>
<dbReference type="Gene3D" id="2.60.40.2310">
    <property type="match status" value="1"/>
</dbReference>
<evidence type="ECO:0000256" key="9">
    <source>
        <dbReference type="ARBA" id="ARBA00022825"/>
    </source>
</evidence>
<dbReference type="CDD" id="cd04852">
    <property type="entry name" value="Peptidases_S8_3"/>
    <property type="match status" value="1"/>
</dbReference>
<evidence type="ECO:0000256" key="6">
    <source>
        <dbReference type="ARBA" id="ARBA00022670"/>
    </source>
</evidence>
<feature type="active site" description="Charge relay system" evidence="11 12">
    <location>
        <position position="546"/>
    </location>
</feature>
<evidence type="ECO:0000256" key="2">
    <source>
        <dbReference type="ARBA" id="ARBA00004271"/>
    </source>
</evidence>
<keyword evidence="7 13" id="KW-0732">Signal</keyword>
<dbReference type="GO" id="GO:0009610">
    <property type="term" value="P:response to symbiotic fungus"/>
    <property type="evidence" value="ECO:0007669"/>
    <property type="project" value="UniProtKB-ARBA"/>
</dbReference>
<evidence type="ECO:0000256" key="12">
    <source>
        <dbReference type="PROSITE-ProRule" id="PRU01240"/>
    </source>
</evidence>
<comment type="function">
    <text evidence="1">Required for arbuscular mycorrhiza (AM) development during AM symbiosis with AM fungi (e.g. Glomeromycota intraradices).</text>
</comment>
<dbReference type="EMBL" id="CM001224">
    <property type="protein sequence ID" value="KEH19202.1"/>
    <property type="molecule type" value="Genomic_DNA"/>
</dbReference>
<evidence type="ECO:0000313" key="19">
    <source>
        <dbReference type="Proteomes" id="UP000002051"/>
    </source>
</evidence>
<evidence type="ECO:0000256" key="3">
    <source>
        <dbReference type="ARBA" id="ARBA00011073"/>
    </source>
</evidence>
<dbReference type="InterPro" id="IPR045051">
    <property type="entry name" value="SBT"/>
</dbReference>
<proteinExistence type="inferred from homology"/>
<dbReference type="InterPro" id="IPR015500">
    <property type="entry name" value="Peptidase_S8_subtilisin-rel"/>
</dbReference>
<dbReference type="Pfam" id="PF17766">
    <property type="entry name" value="fn3_6"/>
    <property type="match status" value="1"/>
</dbReference>
<keyword evidence="19" id="KW-1185">Reference proteome</keyword>
<keyword evidence="6 12" id="KW-0645">Protease</keyword>
<gene>
    <name evidence="18" type="primary">25501120</name>
    <name evidence="17" type="ordered locus">MTR_8g042670</name>
</gene>
<dbReference type="GO" id="GO:0048046">
    <property type="term" value="C:apoplast"/>
    <property type="evidence" value="ECO:0007669"/>
    <property type="project" value="UniProtKB-SubCell"/>
</dbReference>
<evidence type="ECO:0000256" key="1">
    <source>
        <dbReference type="ARBA" id="ARBA00002076"/>
    </source>
</evidence>
<sequence length="760" mass="82448">MEWLLQFLHLLFLASLLICSSSSNITISDQIAKPYVVYMGSNINGVDGQIPESVHLDLLSSIIPSEESERIALIHHYSHAFNGFSAMLTQSEASALAGNDGVVSVFEDPILELHTTRSWDFLESDLGMRPHGILKHQHSSNDIIIGVIDTGIWPESPSFKDEGIGKIPSRWKGVCMEAHDFKKSNCNRKLIGARYYNKKDPKGSPRDFNGHGTHTASTAAGVIVNNASYYGLAKGTARGGSPSARIAAYKACSGEGCSGGTLLKAIDDAIKDGVDIISISIGFSSEFLSEYLSDPIAIGAFHAEQRGVMVVCSAGNEGPDHYTVVNTAPWIFTVAASNIDRNFQSTVVLGNGKAYKGVGINFSNLTRSTMFSLVFGEDVAAKKTTKSEARNCYPGSLDNKKVAGKIVICANDDQNLTRKMKKLILQDAGAMGMILIEKEHLDAPFDAGLFPFTEVGNLEGLQILKYIKSTKKPTATILPTTVVSRYRPAPIVASFSSRGPSSLTENILKPDVMAPGVSILAAFIPEKENVPIGKKPSMFGIQSGTSMACPHVSGAAAFIKSVHGGWSPSMIKSALMTTATTYNNMRKPVTNSSNYISNPHEMGVGEINPLKALNPGLVFETNVKDYINFLCYFGYSNKDIRKMCKTNVTCPRASKSLISNINYPSISIEKLKRKQKAKVITRTVTNVGSLNATYIAKVHAPEGLVVKVIPNKLVFSESVQRITYKVSFSGNKARGGYNFGSLTWLDRRHYVHTVFAVQVE</sequence>
<dbReference type="Gene3D" id="3.30.70.80">
    <property type="entry name" value="Peptidase S8 propeptide/proteinase inhibitor I9"/>
    <property type="match status" value="1"/>
</dbReference>
<feature type="active site" description="Charge relay system" evidence="11 12">
    <location>
        <position position="211"/>
    </location>
</feature>
<evidence type="ECO:0000256" key="4">
    <source>
        <dbReference type="ARBA" id="ARBA00022523"/>
    </source>
</evidence>
<dbReference type="CDD" id="cd02120">
    <property type="entry name" value="PA_subtilisin_like"/>
    <property type="match status" value="1"/>
</dbReference>
<protein>
    <submittedName>
        <fullName evidence="17">Subtilisin-like serine protease</fullName>
    </submittedName>
</protein>
<dbReference type="PROSITE" id="PS00138">
    <property type="entry name" value="SUBTILASE_SER"/>
    <property type="match status" value="1"/>
</dbReference>
<dbReference type="InterPro" id="IPR036852">
    <property type="entry name" value="Peptidase_S8/S53_dom_sf"/>
</dbReference>
<comment type="similarity">
    <text evidence="3 12">Belongs to the peptidase S8 family.</text>
</comment>
<evidence type="ECO:0000313" key="18">
    <source>
        <dbReference type="EnsemblPlants" id="KEH19202"/>
    </source>
</evidence>
<dbReference type="FunFam" id="3.40.50.200:FF:000006">
    <property type="entry name" value="Subtilisin-like protease SBT1.5"/>
    <property type="match status" value="1"/>
</dbReference>
<dbReference type="SUPFAM" id="SSF52743">
    <property type="entry name" value="Subtilisin-like"/>
    <property type="match status" value="1"/>
</dbReference>
<evidence type="ECO:0000256" key="8">
    <source>
        <dbReference type="ARBA" id="ARBA00022801"/>
    </source>
</evidence>